<dbReference type="PROSITE" id="PS50822">
    <property type="entry name" value="PIWI"/>
    <property type="match status" value="2"/>
</dbReference>
<dbReference type="InterPro" id="IPR036397">
    <property type="entry name" value="RNaseH_sf"/>
</dbReference>
<dbReference type="Pfam" id="PF16486">
    <property type="entry name" value="ArgoN"/>
    <property type="match status" value="1"/>
</dbReference>
<dbReference type="Gene3D" id="3.30.420.10">
    <property type="entry name" value="Ribonuclease H-like superfamily/Ribonuclease H"/>
    <property type="match status" value="2"/>
</dbReference>
<dbReference type="Proteomes" id="UP001058974">
    <property type="component" value="Chromosome 4"/>
</dbReference>
<dbReference type="FunFam" id="2.170.260.10:FF:000001">
    <property type="entry name" value="Protein argonaute-2"/>
    <property type="match status" value="1"/>
</dbReference>
<dbReference type="Pfam" id="PF08699">
    <property type="entry name" value="ArgoL1"/>
    <property type="match status" value="1"/>
</dbReference>
<evidence type="ECO:0000313" key="8">
    <source>
        <dbReference type="Proteomes" id="UP001058974"/>
    </source>
</evidence>
<dbReference type="Gene3D" id="2.170.260.10">
    <property type="entry name" value="paz domain"/>
    <property type="match status" value="1"/>
</dbReference>
<dbReference type="SUPFAM" id="SSF53098">
    <property type="entry name" value="Ribonuclease H-like"/>
    <property type="match status" value="1"/>
</dbReference>
<evidence type="ECO:0000256" key="4">
    <source>
        <dbReference type="ARBA" id="ARBA00023274"/>
    </source>
</evidence>
<evidence type="ECO:0000259" key="6">
    <source>
        <dbReference type="PROSITE" id="PS50822"/>
    </source>
</evidence>
<organism evidence="7 8">
    <name type="scientific">Pisum sativum</name>
    <name type="common">Garden pea</name>
    <name type="synonym">Lathyrus oleraceus</name>
    <dbReference type="NCBI Taxonomy" id="3888"/>
    <lineage>
        <taxon>Eukaryota</taxon>
        <taxon>Viridiplantae</taxon>
        <taxon>Streptophyta</taxon>
        <taxon>Embryophyta</taxon>
        <taxon>Tracheophyta</taxon>
        <taxon>Spermatophyta</taxon>
        <taxon>Magnoliopsida</taxon>
        <taxon>eudicotyledons</taxon>
        <taxon>Gunneridae</taxon>
        <taxon>Pentapetalae</taxon>
        <taxon>rosids</taxon>
        <taxon>fabids</taxon>
        <taxon>Fabales</taxon>
        <taxon>Fabaceae</taxon>
        <taxon>Papilionoideae</taxon>
        <taxon>50 kb inversion clade</taxon>
        <taxon>NPAAA clade</taxon>
        <taxon>Hologalegina</taxon>
        <taxon>IRL clade</taxon>
        <taxon>Fabeae</taxon>
        <taxon>Lathyrus</taxon>
    </lineage>
</organism>
<dbReference type="InterPro" id="IPR014811">
    <property type="entry name" value="ArgoL1"/>
</dbReference>
<dbReference type="InterPro" id="IPR036085">
    <property type="entry name" value="PAZ_dom_sf"/>
</dbReference>
<feature type="domain" description="Piwi" evidence="6">
    <location>
        <begin position="535"/>
        <end position="595"/>
    </location>
</feature>
<gene>
    <name evidence="7" type="ORF">KIW84_041436</name>
</gene>
<dbReference type="SMART" id="SM00949">
    <property type="entry name" value="PAZ"/>
    <property type="match status" value="1"/>
</dbReference>
<comment type="caution">
    <text evidence="7">The sequence shown here is derived from an EMBL/GenBank/DDBJ whole genome shotgun (WGS) entry which is preliminary data.</text>
</comment>
<proteinExistence type="inferred from homology"/>
<dbReference type="Gramene" id="Psat04G0143600-T1">
    <property type="protein sequence ID" value="KAI5416367.1"/>
    <property type="gene ID" value="KIW84_041436"/>
</dbReference>
<dbReference type="GO" id="GO:0051607">
    <property type="term" value="P:defense response to virus"/>
    <property type="evidence" value="ECO:0007669"/>
    <property type="project" value="UniProtKB-ARBA"/>
</dbReference>
<evidence type="ECO:0008006" key="9">
    <source>
        <dbReference type="Google" id="ProtNLM"/>
    </source>
</evidence>
<dbReference type="InterPro" id="IPR032474">
    <property type="entry name" value="Argonaute_N"/>
</dbReference>
<dbReference type="PANTHER" id="PTHR22891">
    <property type="entry name" value="EUKARYOTIC TRANSLATION INITIATION FACTOR 2C"/>
    <property type="match status" value="1"/>
</dbReference>
<sequence length="631" mass="71773">MKVVITPEVSSRKTRKAIIGELVKVHGNTELEKRLPANDGEKNLYTSGRLPFTQKVFDILLSEEDETTCSTRERKFEVQIKFAAQVSMHQLHELLSGKKVDTPQEALNIIDIVLKEFASHSYVSFGRLSYSPDLRKSHTLSGGLESWRGFYQSIKATQMGLSLNVDMSSTAFIESLPVIDYVAQILGKDVHLKPLSDADRVKIKRALRGVKVEITYRGSVRRKYKITGLTSQPTRELIFPLDKEMKMQSVIDYFQEKYEYTIMYPHLPCPQVGSQEKLNYLPMEVCKIVGGHRYSKGLNEKQITSLLKVSCQRPRGREDDILQTIHQNDYNCNPYAKEFGISVDNKLASVEARVLPAPWLKYHDTGRENKILPQIGQWNMMNKEFSTEPVIPVYSARPDMVKKALGHVHFVSRNKLGGKELELLIAILPDKNGSLYAHPDSGEDVCPSTAAVVASQDWPEVSKYAGLVCAQTPREELIKDLFKCSNDPQHGIVYGGMIRRQQEKKTHRIIFYRDGVGDGQFYQVLLYKLDAIRKGTSRAAHYHVIWDDNNFSADEIQSLTNNLCYTYARCTRSVSVVPPVYYAHLAAYRARFYMEPDVHENAKSHATRSNIESVRPLPALKENVKNVMFNC</sequence>
<reference evidence="7 8" key="1">
    <citation type="journal article" date="2022" name="Nat. Genet.">
        <title>Improved pea reference genome and pan-genome highlight genomic features and evolutionary characteristics.</title>
        <authorList>
            <person name="Yang T."/>
            <person name="Liu R."/>
            <person name="Luo Y."/>
            <person name="Hu S."/>
            <person name="Wang D."/>
            <person name="Wang C."/>
            <person name="Pandey M.K."/>
            <person name="Ge S."/>
            <person name="Xu Q."/>
            <person name="Li N."/>
            <person name="Li G."/>
            <person name="Huang Y."/>
            <person name="Saxena R.K."/>
            <person name="Ji Y."/>
            <person name="Li M."/>
            <person name="Yan X."/>
            <person name="He Y."/>
            <person name="Liu Y."/>
            <person name="Wang X."/>
            <person name="Xiang C."/>
            <person name="Varshney R.K."/>
            <person name="Ding H."/>
            <person name="Gao S."/>
            <person name="Zong X."/>
        </authorList>
    </citation>
    <scope>NUCLEOTIDE SEQUENCE [LARGE SCALE GENOMIC DNA]</scope>
    <source>
        <strain evidence="7 8">cv. Zhongwan 6</strain>
    </source>
</reference>
<feature type="domain" description="PAZ" evidence="5">
    <location>
        <begin position="177"/>
        <end position="290"/>
    </location>
</feature>
<evidence type="ECO:0000256" key="1">
    <source>
        <dbReference type="ARBA" id="ARBA00008201"/>
    </source>
</evidence>
<dbReference type="InterPro" id="IPR003165">
    <property type="entry name" value="Piwi"/>
</dbReference>
<dbReference type="SMART" id="SM01163">
    <property type="entry name" value="DUF1785"/>
    <property type="match status" value="1"/>
</dbReference>
<keyword evidence="3" id="KW-0943">RNA-mediated gene silencing</keyword>
<accession>A0A9D4X9V2</accession>
<dbReference type="EMBL" id="JAMSHJ010000004">
    <property type="protein sequence ID" value="KAI5416367.1"/>
    <property type="molecule type" value="Genomic_DNA"/>
</dbReference>
<dbReference type="Pfam" id="PF02171">
    <property type="entry name" value="Piwi"/>
    <property type="match status" value="1"/>
</dbReference>
<dbReference type="GO" id="GO:0003723">
    <property type="term" value="F:RNA binding"/>
    <property type="evidence" value="ECO:0007669"/>
    <property type="project" value="InterPro"/>
</dbReference>
<evidence type="ECO:0000256" key="3">
    <source>
        <dbReference type="ARBA" id="ARBA00023158"/>
    </source>
</evidence>
<dbReference type="InterPro" id="IPR032472">
    <property type="entry name" value="ArgoL2"/>
</dbReference>
<evidence type="ECO:0000259" key="5">
    <source>
        <dbReference type="PROSITE" id="PS50821"/>
    </source>
</evidence>
<evidence type="ECO:0000313" key="7">
    <source>
        <dbReference type="EMBL" id="KAI5416367.1"/>
    </source>
</evidence>
<dbReference type="SMART" id="SM00950">
    <property type="entry name" value="Piwi"/>
    <property type="match status" value="1"/>
</dbReference>
<dbReference type="PROSITE" id="PS50821">
    <property type="entry name" value="PAZ"/>
    <property type="match status" value="1"/>
</dbReference>
<comment type="similarity">
    <text evidence="1">Belongs to the argonaute family. Ago subfamily.</text>
</comment>
<dbReference type="CDD" id="cd02846">
    <property type="entry name" value="PAZ_argonaute_like"/>
    <property type="match status" value="1"/>
</dbReference>
<dbReference type="GO" id="GO:0031047">
    <property type="term" value="P:regulatory ncRNA-mediated gene silencing"/>
    <property type="evidence" value="ECO:0007669"/>
    <property type="project" value="UniProtKB-KW"/>
</dbReference>
<evidence type="ECO:0000256" key="2">
    <source>
        <dbReference type="ARBA" id="ARBA00022491"/>
    </source>
</evidence>
<feature type="domain" description="Piwi" evidence="6">
    <location>
        <begin position="433"/>
        <end position="534"/>
    </location>
</feature>
<keyword evidence="8" id="KW-1185">Reference proteome</keyword>
<name>A0A9D4X9V2_PEA</name>
<dbReference type="InterPro" id="IPR003100">
    <property type="entry name" value="PAZ_dom"/>
</dbReference>
<dbReference type="GO" id="GO:1990904">
    <property type="term" value="C:ribonucleoprotein complex"/>
    <property type="evidence" value="ECO:0007669"/>
    <property type="project" value="UniProtKB-KW"/>
</dbReference>
<dbReference type="AlphaFoldDB" id="A0A9D4X9V2"/>
<protein>
    <recommendedName>
        <fullName evidence="9">Protein argonaute PNH1</fullName>
    </recommendedName>
</protein>
<dbReference type="Pfam" id="PF02170">
    <property type="entry name" value="PAZ"/>
    <property type="match status" value="1"/>
</dbReference>
<dbReference type="SUPFAM" id="SSF101690">
    <property type="entry name" value="PAZ domain"/>
    <property type="match status" value="1"/>
</dbReference>
<dbReference type="Pfam" id="PF16488">
    <property type="entry name" value="ArgoL2"/>
    <property type="match status" value="1"/>
</dbReference>
<dbReference type="InterPro" id="IPR012337">
    <property type="entry name" value="RNaseH-like_sf"/>
</dbReference>
<keyword evidence="2" id="KW-0678">Repressor</keyword>
<keyword evidence="4" id="KW-0687">Ribonucleoprotein</keyword>